<proteinExistence type="predicted"/>
<gene>
    <name evidence="1" type="ORF">E5L68_017545</name>
</gene>
<sequence>MSKLLLQLKNKLKKKMNKLNSMYAVVLMASVFAACSKDEADPIIVVPPSDGSTMTLNGIAGTEDGTSAANSVYVDFSADKQTPVLRSSWDLGFYSGAEFKVILNATNGASVAKLSKTDLNAVTETDLTQANLVITLGGTAEYGKLDDPRETNILNKTAIAAISATDGENAVYLFNPAGGSHSSPFNVDNVYKIKILRKGAGYTLQYAKLKETTFKTLDVAKDTKLNFSFVSLSGGKTVNVEPAKAEWDMVWTWSLYYSGAPGSEFVYSFSDLVFTNNIGGVTAAQISTSTKSYVAYAEADVASTNFLSNRDVIGSKWRITSPATSAGVNSEVFYVIKDGAGNVYKLKFNSFHANDAGTRGKPVLEYKLVKKG</sequence>
<keyword evidence="2" id="KW-1185">Reference proteome</keyword>
<protein>
    <submittedName>
        <fullName evidence="1">HmuY family protein</fullName>
    </submittedName>
</protein>
<evidence type="ECO:0000313" key="1">
    <source>
        <dbReference type="EMBL" id="MFN0293201.1"/>
    </source>
</evidence>
<name>A0ABW9JNF6_9SPHI</name>
<reference evidence="1 2" key="1">
    <citation type="submission" date="2024-12" db="EMBL/GenBank/DDBJ databases">
        <authorList>
            <person name="Hu S."/>
        </authorList>
    </citation>
    <scope>NUCLEOTIDE SEQUENCE [LARGE SCALE GENOMIC DNA]</scope>
    <source>
        <strain evidence="1 2">P-25</strain>
    </source>
</reference>
<dbReference type="RefSeq" id="WP_138728884.1">
    <property type="nucleotide sequence ID" value="NZ_SRMP02000045.1"/>
</dbReference>
<dbReference type="Proteomes" id="UP001517367">
    <property type="component" value="Unassembled WGS sequence"/>
</dbReference>
<dbReference type="Pfam" id="PF14064">
    <property type="entry name" value="HmuY"/>
    <property type="match status" value="1"/>
</dbReference>
<organism evidence="1 2">
    <name type="scientific">Pedobacter helvus</name>
    <dbReference type="NCBI Taxonomy" id="2563444"/>
    <lineage>
        <taxon>Bacteria</taxon>
        <taxon>Pseudomonadati</taxon>
        <taxon>Bacteroidota</taxon>
        <taxon>Sphingobacteriia</taxon>
        <taxon>Sphingobacteriales</taxon>
        <taxon>Sphingobacteriaceae</taxon>
        <taxon>Pedobacter</taxon>
    </lineage>
</organism>
<dbReference type="PROSITE" id="PS51257">
    <property type="entry name" value="PROKAR_LIPOPROTEIN"/>
    <property type="match status" value="1"/>
</dbReference>
<evidence type="ECO:0000313" key="2">
    <source>
        <dbReference type="Proteomes" id="UP001517367"/>
    </source>
</evidence>
<dbReference type="CDD" id="cd12105">
    <property type="entry name" value="HmuY"/>
    <property type="match status" value="1"/>
</dbReference>
<dbReference type="EMBL" id="SRMP02000045">
    <property type="protein sequence ID" value="MFN0293201.1"/>
    <property type="molecule type" value="Genomic_DNA"/>
</dbReference>
<comment type="caution">
    <text evidence="1">The sequence shown here is derived from an EMBL/GenBank/DDBJ whole genome shotgun (WGS) entry which is preliminary data.</text>
</comment>
<dbReference type="InterPro" id="IPR025921">
    <property type="entry name" value="HmuY"/>
</dbReference>
<accession>A0ABW9JNF6</accession>